<dbReference type="GO" id="GO:0016020">
    <property type="term" value="C:membrane"/>
    <property type="evidence" value="ECO:0007669"/>
    <property type="project" value="GOC"/>
</dbReference>
<comment type="caution">
    <text evidence="18">Lacks conserved residue(s) required for the propagation of feature annotation.</text>
</comment>
<keyword evidence="14 18" id="KW-0961">Cell wall biogenesis/degradation</keyword>
<evidence type="ECO:0000256" key="14">
    <source>
        <dbReference type="ARBA" id="ARBA00023316"/>
    </source>
</evidence>
<name>A0A0G2Z5J0_9BACT</name>
<comment type="pathway">
    <text evidence="18">Nucleotide-sugar biosynthesis; UDP-N-acetyl-alpha-D-glucosamine biosynthesis; UDP-N-acetyl-alpha-D-glucosamine from N-acetyl-alpha-D-glucosamine 1-phosphate: step 1/1.</text>
</comment>
<organism evidence="21 22">
    <name type="scientific">Kosmotoga pacifica</name>
    <dbReference type="NCBI Taxonomy" id="1330330"/>
    <lineage>
        <taxon>Bacteria</taxon>
        <taxon>Thermotogati</taxon>
        <taxon>Thermotogota</taxon>
        <taxon>Thermotogae</taxon>
        <taxon>Kosmotogales</taxon>
        <taxon>Kosmotogaceae</taxon>
        <taxon>Kosmotoga</taxon>
    </lineage>
</organism>
<feature type="active site" description="Proton acceptor" evidence="18">
    <location>
        <position position="354"/>
    </location>
</feature>
<comment type="function">
    <text evidence="17 18">Catalyzes the last two sequential reactions in the de novo biosynthetic pathway for UDP-N-acetylglucosamine (UDP-GlcNAc). The C-terminal domain catalyzes the transfer of acetyl group from acetyl coenzyme A to glucosamine-1-phosphate (GlcN-1-P) to produce N-acetylglucosamine-1-phosphate (GlcNAc-1-P), which is converted into UDP-GlcNAc by the transfer of uridine 5-monophosphate (from uridine 5-triphosphate), a reaction catalyzed by the N-terminal domain.</text>
</comment>
<dbReference type="InterPro" id="IPR056729">
    <property type="entry name" value="GMPPB_C"/>
</dbReference>
<keyword evidence="22" id="KW-1185">Reference proteome</keyword>
<keyword evidence="8 18" id="KW-0677">Repeat</keyword>
<evidence type="ECO:0000256" key="5">
    <source>
        <dbReference type="ARBA" id="ARBA00022679"/>
    </source>
</evidence>
<evidence type="ECO:0000256" key="18">
    <source>
        <dbReference type="HAMAP-Rule" id="MF_01631"/>
    </source>
</evidence>
<dbReference type="PANTHER" id="PTHR43584">
    <property type="entry name" value="NUCLEOTIDYL TRANSFERASE"/>
    <property type="match status" value="1"/>
</dbReference>
<evidence type="ECO:0000256" key="17">
    <source>
        <dbReference type="ARBA" id="ARBA00049628"/>
    </source>
</evidence>
<dbReference type="Pfam" id="PF25087">
    <property type="entry name" value="GMPPB_C"/>
    <property type="match status" value="1"/>
</dbReference>
<feature type="domain" description="Mannose-1-phosphate guanyltransferase C-terminal" evidence="20">
    <location>
        <begin position="256"/>
        <end position="347"/>
    </location>
</feature>
<keyword evidence="12 18" id="KW-0511">Multifunctional enzyme</keyword>
<feature type="region of interest" description="N-acetyltransferase" evidence="18">
    <location>
        <begin position="243"/>
        <end position="448"/>
    </location>
</feature>
<dbReference type="OrthoDB" id="9775031at2"/>
<feature type="domain" description="MobA-like NTP transferase" evidence="19">
    <location>
        <begin position="3"/>
        <end position="129"/>
    </location>
</feature>
<evidence type="ECO:0000256" key="1">
    <source>
        <dbReference type="ARBA" id="ARBA00004496"/>
    </source>
</evidence>
<feature type="region of interest" description="Linker" evidence="18">
    <location>
        <begin position="222"/>
        <end position="242"/>
    </location>
</feature>
<evidence type="ECO:0000313" key="21">
    <source>
        <dbReference type="EMBL" id="AKI96885.1"/>
    </source>
</evidence>
<keyword evidence="7 18" id="KW-0479">Metal-binding</keyword>
<dbReference type="Pfam" id="PF12804">
    <property type="entry name" value="NTP_transf_3"/>
    <property type="match status" value="1"/>
</dbReference>
<dbReference type="GO" id="GO:0003977">
    <property type="term" value="F:UDP-N-acetylglucosamine diphosphorylase activity"/>
    <property type="evidence" value="ECO:0007669"/>
    <property type="project" value="UniProtKB-UniRule"/>
</dbReference>
<dbReference type="GO" id="GO:0009252">
    <property type="term" value="P:peptidoglycan biosynthetic process"/>
    <property type="evidence" value="ECO:0007669"/>
    <property type="project" value="UniProtKB-UniRule"/>
</dbReference>
<feature type="binding site" evidence="18">
    <location>
        <begin position="6"/>
        <end position="9"/>
    </location>
    <ligand>
        <name>UDP-N-acetyl-alpha-D-glucosamine</name>
        <dbReference type="ChEBI" id="CHEBI:57705"/>
    </ligand>
</feature>
<keyword evidence="9 18" id="KW-0460">Magnesium</keyword>
<proteinExistence type="inferred from homology"/>
<dbReference type="InterPro" id="IPR001451">
    <property type="entry name" value="Hexapep"/>
</dbReference>
<dbReference type="EMBL" id="CP011232">
    <property type="protein sequence ID" value="AKI96885.1"/>
    <property type="molecule type" value="Genomic_DNA"/>
</dbReference>
<feature type="binding site" evidence="18">
    <location>
        <position position="396"/>
    </location>
    <ligand>
        <name>acetyl-CoA</name>
        <dbReference type="ChEBI" id="CHEBI:57288"/>
    </ligand>
</feature>
<dbReference type="InterPro" id="IPR018357">
    <property type="entry name" value="Hexapep_transf_CS"/>
</dbReference>
<feature type="binding site" evidence="18">
    <location>
        <begin position="77"/>
        <end position="78"/>
    </location>
    <ligand>
        <name>UDP-N-acetyl-alpha-D-glucosamine</name>
        <dbReference type="ChEBI" id="CHEBI:57705"/>
    </ligand>
</feature>
<comment type="subcellular location">
    <subcellularLocation>
        <location evidence="1 18">Cytoplasm</location>
    </subcellularLocation>
</comment>
<dbReference type="SUPFAM" id="SSF53448">
    <property type="entry name" value="Nucleotide-diphospho-sugar transferases"/>
    <property type="match status" value="1"/>
</dbReference>
<feature type="binding site" evidence="18">
    <location>
        <position position="20"/>
    </location>
    <ligand>
        <name>UDP-N-acetyl-alpha-D-glucosamine</name>
        <dbReference type="ChEBI" id="CHEBI:57705"/>
    </ligand>
</feature>
<dbReference type="HAMAP" id="MF_01631">
    <property type="entry name" value="GlmU"/>
    <property type="match status" value="1"/>
</dbReference>
<dbReference type="PANTHER" id="PTHR43584:SF3">
    <property type="entry name" value="BIFUNCTIONAL PROTEIN GLMU"/>
    <property type="match status" value="1"/>
</dbReference>
<evidence type="ECO:0000256" key="9">
    <source>
        <dbReference type="ARBA" id="ARBA00022842"/>
    </source>
</evidence>
<dbReference type="Gene3D" id="2.160.10.10">
    <property type="entry name" value="Hexapeptide repeat proteins"/>
    <property type="match status" value="1"/>
</dbReference>
<evidence type="ECO:0000256" key="12">
    <source>
        <dbReference type="ARBA" id="ARBA00023268"/>
    </source>
</evidence>
<dbReference type="RefSeq" id="WP_047754020.1">
    <property type="nucleotide sequence ID" value="NZ_CAJUHA010000004.1"/>
</dbReference>
<feature type="binding site" evidence="18">
    <location>
        <position position="219"/>
    </location>
    <ligand>
        <name>Mg(2+)</name>
        <dbReference type="ChEBI" id="CHEBI:18420"/>
    </ligand>
</feature>
<feature type="region of interest" description="Pyrophosphorylase" evidence="18">
    <location>
        <begin position="1"/>
        <end position="221"/>
    </location>
</feature>
<comment type="pathway">
    <text evidence="18">Bacterial outer membrane biogenesis; LPS lipid A biosynthesis.</text>
</comment>
<dbReference type="InterPro" id="IPR029044">
    <property type="entry name" value="Nucleotide-diphossugar_trans"/>
</dbReference>
<evidence type="ECO:0000256" key="2">
    <source>
        <dbReference type="ARBA" id="ARBA00007707"/>
    </source>
</evidence>
<dbReference type="GO" id="GO:0071555">
    <property type="term" value="P:cell wall organization"/>
    <property type="evidence" value="ECO:0007669"/>
    <property type="project" value="UniProtKB-KW"/>
</dbReference>
<reference evidence="21 22" key="1">
    <citation type="submission" date="2015-04" db="EMBL/GenBank/DDBJ databases">
        <title>Complete Genome Sequence of Kosmotoga pacifica SLHLJ1.</title>
        <authorList>
            <person name="Jiang L.J."/>
            <person name="Shao Z.Z."/>
            <person name="Jebbar M."/>
        </authorList>
    </citation>
    <scope>NUCLEOTIDE SEQUENCE [LARGE SCALE GENOMIC DNA]</scope>
    <source>
        <strain evidence="21 22">SLHLJ1</strain>
    </source>
</reference>
<evidence type="ECO:0000256" key="8">
    <source>
        <dbReference type="ARBA" id="ARBA00022737"/>
    </source>
</evidence>
<dbReference type="STRING" id="1330330.IX53_02545"/>
<dbReference type="GO" id="GO:0008360">
    <property type="term" value="P:regulation of cell shape"/>
    <property type="evidence" value="ECO:0007669"/>
    <property type="project" value="UniProtKB-KW"/>
</dbReference>
<dbReference type="GO" id="GO:0000902">
    <property type="term" value="P:cell morphogenesis"/>
    <property type="evidence" value="ECO:0007669"/>
    <property type="project" value="UniProtKB-UniRule"/>
</dbReference>
<keyword evidence="4 18" id="KW-0963">Cytoplasm</keyword>
<keyword evidence="10 18" id="KW-0133">Cell shape</keyword>
<comment type="subunit">
    <text evidence="18">Homotrimer.</text>
</comment>
<dbReference type="CDD" id="cd03353">
    <property type="entry name" value="LbH_GlmU_C"/>
    <property type="match status" value="1"/>
</dbReference>
<dbReference type="GO" id="GO:0006048">
    <property type="term" value="P:UDP-N-acetylglucosamine biosynthetic process"/>
    <property type="evidence" value="ECO:0007669"/>
    <property type="project" value="UniProtKB-UniPathway"/>
</dbReference>
<evidence type="ECO:0000256" key="15">
    <source>
        <dbReference type="ARBA" id="ARBA00048247"/>
    </source>
</evidence>
<dbReference type="SUPFAM" id="SSF51161">
    <property type="entry name" value="Trimeric LpxA-like enzymes"/>
    <property type="match status" value="1"/>
</dbReference>
<dbReference type="GO" id="GO:0019134">
    <property type="term" value="F:glucosamine-1-phosphate N-acetyltransferase activity"/>
    <property type="evidence" value="ECO:0007669"/>
    <property type="project" value="UniProtKB-UniRule"/>
</dbReference>
<evidence type="ECO:0000256" key="10">
    <source>
        <dbReference type="ARBA" id="ARBA00022960"/>
    </source>
</evidence>
<feature type="binding site" evidence="18">
    <location>
        <position position="150"/>
    </location>
    <ligand>
        <name>UDP-N-acetyl-alpha-D-glucosamine</name>
        <dbReference type="ChEBI" id="CHEBI:57705"/>
    </ligand>
</feature>
<feature type="binding site" evidence="18">
    <location>
        <position position="165"/>
    </location>
    <ligand>
        <name>UDP-N-acetyl-alpha-D-glucosamine</name>
        <dbReference type="ChEBI" id="CHEBI:57705"/>
    </ligand>
</feature>
<dbReference type="AlphaFoldDB" id="A0A0G2Z5J0"/>
<dbReference type="GO" id="GO:0009245">
    <property type="term" value="P:lipid A biosynthetic process"/>
    <property type="evidence" value="ECO:0007669"/>
    <property type="project" value="UniProtKB-UniRule"/>
</dbReference>
<dbReference type="CDD" id="cd02540">
    <property type="entry name" value="GT2_GlmU_N_bac"/>
    <property type="match status" value="1"/>
</dbReference>
<dbReference type="InterPro" id="IPR005882">
    <property type="entry name" value="Bifunctional_GlmU"/>
</dbReference>
<keyword evidence="13 18" id="KW-0012">Acyltransferase</keyword>
<comment type="cofactor">
    <cofactor evidence="18">
        <name>Mg(2+)</name>
        <dbReference type="ChEBI" id="CHEBI:18420"/>
    </cofactor>
    <text evidence="18">Binds 1 Mg(2+) ion per subunit.</text>
</comment>
<dbReference type="KEGG" id="kpf:IX53_02545"/>
<feature type="binding site" evidence="18">
    <location>
        <position position="414"/>
    </location>
    <ligand>
        <name>acetyl-CoA</name>
        <dbReference type="ChEBI" id="CHEBI:57288"/>
    </ligand>
</feature>
<accession>A0A0G2Z5J0</accession>
<comment type="pathway">
    <text evidence="18">Nucleotide-sugar biosynthesis; UDP-N-acetyl-alpha-D-glucosamine biosynthesis; N-acetyl-alpha-D-glucosamine 1-phosphate from alpha-D-glucosamine 6-phosphate (route II): step 2/2.</text>
</comment>
<dbReference type="GO" id="GO:0000287">
    <property type="term" value="F:magnesium ion binding"/>
    <property type="evidence" value="ECO:0007669"/>
    <property type="project" value="UniProtKB-UniRule"/>
</dbReference>
<feature type="binding site" evidence="18">
    <location>
        <begin position="377"/>
        <end position="378"/>
    </location>
    <ligand>
        <name>acetyl-CoA</name>
        <dbReference type="ChEBI" id="CHEBI:57288"/>
    </ligand>
</feature>
<feature type="binding site" evidence="18">
    <location>
        <position position="371"/>
    </location>
    <ligand>
        <name>acetyl-CoA</name>
        <dbReference type="ChEBI" id="CHEBI:57288"/>
    </ligand>
</feature>
<dbReference type="Pfam" id="PF00132">
    <property type="entry name" value="Hexapep"/>
    <property type="match status" value="1"/>
</dbReference>
<dbReference type="InterPro" id="IPR011004">
    <property type="entry name" value="Trimer_LpxA-like_sf"/>
</dbReference>
<evidence type="ECO:0000259" key="20">
    <source>
        <dbReference type="Pfam" id="PF25087"/>
    </source>
</evidence>
<dbReference type="GO" id="GO:0005737">
    <property type="term" value="C:cytoplasm"/>
    <property type="evidence" value="ECO:0007669"/>
    <property type="project" value="UniProtKB-SubCell"/>
</dbReference>
<feature type="binding site" evidence="18">
    <location>
        <position position="357"/>
    </location>
    <ligand>
        <name>UDP-N-acetyl-alpha-D-glucosamine</name>
        <dbReference type="ChEBI" id="CHEBI:57705"/>
    </ligand>
</feature>
<evidence type="ECO:0000256" key="7">
    <source>
        <dbReference type="ARBA" id="ARBA00022723"/>
    </source>
</evidence>
<dbReference type="UniPathway" id="UPA00973"/>
<dbReference type="InterPro" id="IPR050065">
    <property type="entry name" value="GlmU-like"/>
</dbReference>
<evidence type="ECO:0000256" key="13">
    <source>
        <dbReference type="ARBA" id="ARBA00023315"/>
    </source>
</evidence>
<evidence type="ECO:0000259" key="19">
    <source>
        <dbReference type="Pfam" id="PF12804"/>
    </source>
</evidence>
<feature type="binding site" evidence="18">
    <location>
        <position position="431"/>
    </location>
    <ligand>
        <name>acetyl-CoA</name>
        <dbReference type="ChEBI" id="CHEBI:57288"/>
    </ligand>
</feature>
<dbReference type="EC" id="2.7.7.23" evidence="18"/>
<keyword evidence="6 18" id="KW-0548">Nucleotidyltransferase</keyword>
<gene>
    <name evidence="18 21" type="primary">glmU</name>
    <name evidence="21" type="ORF">IX53_02545</name>
</gene>
<feature type="binding site" evidence="18">
    <location>
        <position position="368"/>
    </location>
    <ligand>
        <name>UDP-N-acetyl-alpha-D-glucosamine</name>
        <dbReference type="ChEBI" id="CHEBI:57705"/>
    </ligand>
</feature>
<dbReference type="NCBIfam" id="NF010934">
    <property type="entry name" value="PRK14354.1"/>
    <property type="match status" value="1"/>
</dbReference>
<evidence type="ECO:0000256" key="16">
    <source>
        <dbReference type="ARBA" id="ARBA00048493"/>
    </source>
</evidence>
<dbReference type="PROSITE" id="PS00101">
    <property type="entry name" value="HEXAPEP_TRANSFERASES"/>
    <property type="match status" value="1"/>
</dbReference>
<feature type="binding site" evidence="18">
    <location>
        <position position="72"/>
    </location>
    <ligand>
        <name>UDP-N-acetyl-alpha-D-glucosamine</name>
        <dbReference type="ChEBI" id="CHEBI:57705"/>
    </ligand>
</feature>
<dbReference type="UniPathway" id="UPA00113">
    <property type="reaction ID" value="UER00532"/>
</dbReference>
<dbReference type="PATRIC" id="fig|1330330.3.peg.517"/>
<comment type="similarity">
    <text evidence="3 18">In the N-terminal section; belongs to the N-acetylglucosamine-1-phosphate uridyltransferase family.</text>
</comment>
<protein>
    <recommendedName>
        <fullName evidence="18">Bifunctional protein GlmU</fullName>
    </recommendedName>
    <domain>
        <recommendedName>
            <fullName evidence="18">UDP-N-acetylglucosamine pyrophosphorylase</fullName>
            <ecNumber evidence="18">2.7.7.23</ecNumber>
        </recommendedName>
        <alternativeName>
            <fullName evidence="18">N-acetylglucosamine-1-phosphate uridyltransferase</fullName>
        </alternativeName>
    </domain>
    <domain>
        <recommendedName>
            <fullName evidence="18">Glucosamine-1-phosphate N-acetyltransferase</fullName>
            <ecNumber evidence="18">2.3.1.157</ecNumber>
        </recommendedName>
    </domain>
</protein>
<sequence>MKAIVLAAGLGKRMNSNQPKVTHKILDKAMINWVLSAVFNAGIAPEDTIVVTGYKAETVEAILPEGVKTVRQLEQLGTGHAVMQVLESVELEGKVLVLPGDVPLIRAATLRNLMEKLAEGLEVVVLTTELNEPAEYGRVISKNGRVRIVEAKDATPEEKKIKEINTGIYVFSAEFLKSSLKMITPNNAQKEYYLTDVVQFAERAERLILADPTESLGINDRIQLSKAQRIARKKINYEHMLNGVTIIDPDTTYIGPDVVIGKDTVIEPMTFIYGHTVIGEKCVIGPMTRIIDSKIFDDVKVTRSEVEGAMIHNACSVGPYSRLRPGAVLLENVKVGNFVEIKKSTIGSNSKAQHLTYLGDAEIGENVNVGAGTITCNYDGKNKHRTTIGANAFIGSNTSLVAPVSIGKNSIVGAGSVITENVPDYSLALGRARQIVKINRYRKNEEGE</sequence>
<feature type="binding site" evidence="18">
    <location>
        <position position="324"/>
    </location>
    <ligand>
        <name>UDP-N-acetyl-alpha-D-glucosamine</name>
        <dbReference type="ChEBI" id="CHEBI:57705"/>
    </ligand>
</feature>
<evidence type="ECO:0000256" key="3">
    <source>
        <dbReference type="ARBA" id="ARBA00007947"/>
    </source>
</evidence>
<evidence type="ECO:0000256" key="6">
    <source>
        <dbReference type="ARBA" id="ARBA00022695"/>
    </source>
</evidence>
<keyword evidence="11 18" id="KW-0573">Peptidoglycan synthesis</keyword>
<evidence type="ECO:0000256" key="4">
    <source>
        <dbReference type="ARBA" id="ARBA00022490"/>
    </source>
</evidence>
<dbReference type="Proteomes" id="UP000035159">
    <property type="component" value="Chromosome"/>
</dbReference>
<evidence type="ECO:0000313" key="22">
    <source>
        <dbReference type="Proteomes" id="UP000035159"/>
    </source>
</evidence>
<comment type="catalytic activity">
    <reaction evidence="15 18">
        <text>alpha-D-glucosamine 1-phosphate + acetyl-CoA = N-acetyl-alpha-D-glucosamine 1-phosphate + CoA + H(+)</text>
        <dbReference type="Rhea" id="RHEA:13725"/>
        <dbReference type="ChEBI" id="CHEBI:15378"/>
        <dbReference type="ChEBI" id="CHEBI:57287"/>
        <dbReference type="ChEBI" id="CHEBI:57288"/>
        <dbReference type="ChEBI" id="CHEBI:57776"/>
        <dbReference type="ChEBI" id="CHEBI:58516"/>
        <dbReference type="EC" id="2.3.1.157"/>
    </reaction>
</comment>
<feature type="binding site" evidence="18">
    <location>
        <position position="101"/>
    </location>
    <ligand>
        <name>Mg(2+)</name>
        <dbReference type="ChEBI" id="CHEBI:18420"/>
    </ligand>
</feature>
<dbReference type="EC" id="2.3.1.157" evidence="18"/>
<feature type="binding site" evidence="18">
    <location>
        <position position="219"/>
    </location>
    <ligand>
        <name>UDP-N-acetyl-alpha-D-glucosamine</name>
        <dbReference type="ChEBI" id="CHEBI:57705"/>
    </ligand>
</feature>
<evidence type="ECO:0000256" key="11">
    <source>
        <dbReference type="ARBA" id="ARBA00022984"/>
    </source>
</evidence>
<feature type="binding site" evidence="18">
    <location>
        <position position="342"/>
    </location>
    <ligand>
        <name>UDP-N-acetyl-alpha-D-glucosamine</name>
        <dbReference type="ChEBI" id="CHEBI:57705"/>
    </ligand>
</feature>
<comment type="similarity">
    <text evidence="2 18">In the C-terminal section; belongs to the transferase hexapeptide repeat family.</text>
</comment>
<dbReference type="InterPro" id="IPR025877">
    <property type="entry name" value="MobA-like_NTP_Trfase"/>
</dbReference>
<dbReference type="InterPro" id="IPR038009">
    <property type="entry name" value="GlmU_C_LbH"/>
</dbReference>
<keyword evidence="5 18" id="KW-0808">Transferase</keyword>
<dbReference type="Gene3D" id="3.90.550.10">
    <property type="entry name" value="Spore Coat Polysaccharide Biosynthesis Protein SpsA, Chain A"/>
    <property type="match status" value="1"/>
</dbReference>
<dbReference type="NCBIfam" id="TIGR01173">
    <property type="entry name" value="glmU"/>
    <property type="match status" value="1"/>
</dbReference>
<comment type="catalytic activity">
    <reaction evidence="16 18">
        <text>N-acetyl-alpha-D-glucosamine 1-phosphate + UTP + H(+) = UDP-N-acetyl-alpha-D-glucosamine + diphosphate</text>
        <dbReference type="Rhea" id="RHEA:13509"/>
        <dbReference type="ChEBI" id="CHEBI:15378"/>
        <dbReference type="ChEBI" id="CHEBI:33019"/>
        <dbReference type="ChEBI" id="CHEBI:46398"/>
        <dbReference type="ChEBI" id="CHEBI:57705"/>
        <dbReference type="ChEBI" id="CHEBI:57776"/>
        <dbReference type="EC" id="2.7.7.23"/>
    </reaction>
</comment>
<feature type="binding site" evidence="18">
    <location>
        <position position="137"/>
    </location>
    <ligand>
        <name>UDP-N-acetyl-alpha-D-glucosamine</name>
        <dbReference type="ChEBI" id="CHEBI:57705"/>
    </ligand>
</feature>